<gene>
    <name evidence="3" type="ORF">HAQ05_04260</name>
</gene>
<dbReference type="PANTHER" id="PTHR30024:SF21">
    <property type="entry name" value="ABC TRANSPORTER SUBSTRATE-BINDING PROTEIN"/>
    <property type="match status" value="1"/>
</dbReference>
<feature type="signal peptide" evidence="1">
    <location>
        <begin position="1"/>
        <end position="29"/>
    </location>
</feature>
<name>A0ABR7YXM2_9PSED</name>
<evidence type="ECO:0000313" key="3">
    <source>
        <dbReference type="EMBL" id="MBD1597930.1"/>
    </source>
</evidence>
<evidence type="ECO:0000256" key="1">
    <source>
        <dbReference type="SAM" id="SignalP"/>
    </source>
</evidence>
<dbReference type="Gene3D" id="3.40.190.10">
    <property type="entry name" value="Periplasmic binding protein-like II"/>
    <property type="match status" value="2"/>
</dbReference>
<reference evidence="3 4" key="1">
    <citation type="journal article" date="2020" name="Insects">
        <title>Bacteria Belonging to Pseudomonas typographi sp. nov. from the Bark Beetle Ips typographus Have Genomic Potential to Aid in the Host Ecology.</title>
        <authorList>
            <person name="Peral-Aranega E."/>
            <person name="Saati-Santamaria Z."/>
            <person name="Kolarik M."/>
            <person name="Rivas R."/>
            <person name="Garcia-Fraile P."/>
        </authorList>
    </citation>
    <scope>NUCLEOTIDE SEQUENCE [LARGE SCALE GENOMIC DNA]</scope>
    <source>
        <strain evidence="3 4">CA3A</strain>
    </source>
</reference>
<organism evidence="3 4">
    <name type="scientific">Pseudomonas typographi</name>
    <dbReference type="NCBI Taxonomy" id="2715964"/>
    <lineage>
        <taxon>Bacteria</taxon>
        <taxon>Pseudomonadati</taxon>
        <taxon>Pseudomonadota</taxon>
        <taxon>Gammaproteobacteria</taxon>
        <taxon>Pseudomonadales</taxon>
        <taxon>Pseudomonadaceae</taxon>
        <taxon>Pseudomonas</taxon>
    </lineage>
</organism>
<evidence type="ECO:0000313" key="4">
    <source>
        <dbReference type="Proteomes" id="UP000805841"/>
    </source>
</evidence>
<dbReference type="RefSeq" id="WP_190417736.1">
    <property type="nucleotide sequence ID" value="NZ_JAAOCA010000004.1"/>
</dbReference>
<accession>A0ABR7YXM2</accession>
<feature type="domain" description="SsuA/THI5-like" evidence="2">
    <location>
        <begin position="68"/>
        <end position="260"/>
    </location>
</feature>
<proteinExistence type="predicted"/>
<feature type="chain" id="PRO_5046934492" evidence="1">
    <location>
        <begin position="30"/>
        <end position="354"/>
    </location>
</feature>
<dbReference type="Pfam" id="PF09084">
    <property type="entry name" value="NMT1"/>
    <property type="match status" value="1"/>
</dbReference>
<dbReference type="PANTHER" id="PTHR30024">
    <property type="entry name" value="ALIPHATIC SULFONATES-BINDING PROTEIN-RELATED"/>
    <property type="match status" value="1"/>
</dbReference>
<evidence type="ECO:0000259" key="2">
    <source>
        <dbReference type="Pfam" id="PF09084"/>
    </source>
</evidence>
<dbReference type="Proteomes" id="UP000805841">
    <property type="component" value="Unassembled WGS sequence"/>
</dbReference>
<dbReference type="SUPFAM" id="SSF53850">
    <property type="entry name" value="Periplasmic binding protein-like II"/>
    <property type="match status" value="1"/>
</dbReference>
<dbReference type="EMBL" id="JAAOCA010000004">
    <property type="protein sequence ID" value="MBD1597930.1"/>
    <property type="molecule type" value="Genomic_DNA"/>
</dbReference>
<sequence length="354" mass="37649">MTTLFKKMLGALAAPALYGLLAASTAVQATETPKEIRIAVPDLSAGDQHSGGGVVDVLRSQQILEKAFAADGIQVQWRFFKGAGPVINEALANDQVDFAYLGDLAAIIGKANGLNTHLLSATARNIRLYLGVLPGSGIKTLADLKGKRVAIFRGTASQLSFDTALASQGLQERDLQVINLDGNAANAALAARQIDATWGATNLIALQQRGLAELPLNTDDLQGAGSIQAVLVGSDAFVNQHPDLVARFVKAQQSAVQWLRNGENKQAYVNLVSGLANYPQVLLQTDLQDADFNQIFDPRLDPAFLARLQAGVDLAAQQRLIRQGFAVSEWVDGKYLEAALQQGQAAVASREAAR</sequence>
<comment type="caution">
    <text evidence="3">The sequence shown here is derived from an EMBL/GenBank/DDBJ whole genome shotgun (WGS) entry which is preliminary data.</text>
</comment>
<protein>
    <submittedName>
        <fullName evidence="3">ABC transporter substrate-binding protein</fullName>
    </submittedName>
</protein>
<keyword evidence="4" id="KW-1185">Reference proteome</keyword>
<dbReference type="InterPro" id="IPR015168">
    <property type="entry name" value="SsuA/THI5"/>
</dbReference>
<keyword evidence="1" id="KW-0732">Signal</keyword>